<evidence type="ECO:0000313" key="2">
    <source>
        <dbReference type="EMBL" id="TBU28164.1"/>
    </source>
</evidence>
<dbReference type="AlphaFoldDB" id="A0A4Q9MKQ5"/>
<dbReference type="EMBL" id="ML143424">
    <property type="protein sequence ID" value="TBU28164.1"/>
    <property type="molecule type" value="Genomic_DNA"/>
</dbReference>
<dbReference type="Proteomes" id="UP000292957">
    <property type="component" value="Unassembled WGS sequence"/>
</dbReference>
<protein>
    <submittedName>
        <fullName evidence="2">Uncharacterized protein</fullName>
    </submittedName>
</protein>
<evidence type="ECO:0000256" key="1">
    <source>
        <dbReference type="SAM" id="MobiDB-lite"/>
    </source>
</evidence>
<accession>A0A4Q9MKQ5</accession>
<feature type="region of interest" description="Disordered" evidence="1">
    <location>
        <begin position="41"/>
        <end position="68"/>
    </location>
</feature>
<feature type="region of interest" description="Disordered" evidence="1">
    <location>
        <begin position="1"/>
        <end position="27"/>
    </location>
</feature>
<feature type="non-terminal residue" evidence="2">
    <location>
        <position position="68"/>
    </location>
</feature>
<gene>
    <name evidence="2" type="ORF">BD311DRAFT_695302</name>
</gene>
<reference evidence="2" key="1">
    <citation type="submission" date="2019-01" db="EMBL/GenBank/DDBJ databases">
        <title>Draft genome sequences of three monokaryotic isolates of the white-rot basidiomycete fungus Dichomitus squalens.</title>
        <authorList>
            <consortium name="DOE Joint Genome Institute"/>
            <person name="Lopez S.C."/>
            <person name="Andreopoulos B."/>
            <person name="Pangilinan J."/>
            <person name="Lipzen A."/>
            <person name="Riley R."/>
            <person name="Ahrendt S."/>
            <person name="Ng V."/>
            <person name="Barry K."/>
            <person name="Daum C."/>
            <person name="Grigoriev I.V."/>
            <person name="Hilden K.S."/>
            <person name="Makela M.R."/>
            <person name="de Vries R.P."/>
        </authorList>
    </citation>
    <scope>NUCLEOTIDE SEQUENCE [LARGE SCALE GENOMIC DNA]</scope>
    <source>
        <strain evidence="2">OM18370.1</strain>
    </source>
</reference>
<sequence length="68" mass="7100">MGLPERGSGSLGDPLHREPGPIETFQKVSPVAISTIRTLSGAREPMSASRGKLVEKSGMLPLSGVLSK</sequence>
<proteinExistence type="predicted"/>
<organism evidence="2">
    <name type="scientific">Dichomitus squalens</name>
    <dbReference type="NCBI Taxonomy" id="114155"/>
    <lineage>
        <taxon>Eukaryota</taxon>
        <taxon>Fungi</taxon>
        <taxon>Dikarya</taxon>
        <taxon>Basidiomycota</taxon>
        <taxon>Agaricomycotina</taxon>
        <taxon>Agaricomycetes</taxon>
        <taxon>Polyporales</taxon>
        <taxon>Polyporaceae</taxon>
        <taxon>Dichomitus</taxon>
    </lineage>
</organism>
<name>A0A4Q9MKQ5_9APHY</name>